<proteinExistence type="predicted"/>
<keyword evidence="2" id="KW-1185">Reference proteome</keyword>
<gene>
    <name evidence="1" type="ORF">BBF96_12795</name>
</gene>
<evidence type="ECO:0000313" key="2">
    <source>
        <dbReference type="Proteomes" id="UP000267250"/>
    </source>
</evidence>
<dbReference type="RefSeq" id="WP_127017555.1">
    <property type="nucleotide sequence ID" value="NZ_CP016379.1"/>
</dbReference>
<dbReference type="AlphaFoldDB" id="A0A3S9T0V5"/>
<reference evidence="1 2" key="1">
    <citation type="submission" date="2016-07" db="EMBL/GenBank/DDBJ databases">
        <title>Genome and transcriptome analysis of iron-reducing fermentative bacteria Anoxybacter fermentans.</title>
        <authorList>
            <person name="Zeng X."/>
            <person name="Shao Z."/>
        </authorList>
    </citation>
    <scope>NUCLEOTIDE SEQUENCE [LARGE SCALE GENOMIC DNA]</scope>
    <source>
        <strain evidence="1 2">DY22613</strain>
    </source>
</reference>
<dbReference type="KEGG" id="aft:BBF96_12795"/>
<dbReference type="Proteomes" id="UP000267250">
    <property type="component" value="Chromosome"/>
</dbReference>
<name>A0A3S9T0V5_9FIRM</name>
<accession>A0A3S9T0V5</accession>
<dbReference type="OrthoDB" id="28717at2"/>
<organism evidence="1 2">
    <name type="scientific">Anoxybacter fermentans</name>
    <dbReference type="NCBI Taxonomy" id="1323375"/>
    <lineage>
        <taxon>Bacteria</taxon>
        <taxon>Bacillati</taxon>
        <taxon>Bacillota</taxon>
        <taxon>Clostridia</taxon>
        <taxon>Halanaerobiales</taxon>
        <taxon>Anoxybacter</taxon>
    </lineage>
</organism>
<sequence>MYGRIQKIGVFLIIFIISISLLVEGGVIQEYGLVYSGELRLALYIKEGQSILKPDYLLYLQGNPYPGLYLVTYLKPDGELIDRIMLNYTKENLKIQLGDYSLNEMENDFFSFNQDQRGGLIGYQFFNGAIELQILKAFVKGLHYQDKIKGNGSRGPYNLSNSPIIPGSESLYWNGVKLTKEEYQLDYQTGVVFLNRPLLTDEEIEVSYTYQPGGGYYERLQKGFSISLEKGLIHGGVSWIVIEDCPGENVIFYLPARTFQAGILTGEWNGLTWLKLENQLAWSEIRGLLEFRDWAYDGLIRLGNDQTHLKLRYTYHGPEFMSSIDQKETAPLEEYRLEGRWSVNPNLYLLIHFDYSHDNPEKNPELITEYKELRLLKGYWQISPDSYLQFVYQENEEGDDLIFLPEGKEGKIGFLTYSYQGPYSLDLETGFGQWIWKSQSASQLNLNHQFIQLSSRLNWKKERLTGQLGFRSKYIHPINKIENQSEDRVDHFINYDLAYQMGKGQISFSGEEEFKEDYQRHLQEIRIKKRFLNIFQTEFKYQQEKEVYPGADGGLARKISVQIFYQNPIRIEIRCNLSSKGGSAQAFLSGEKGAIKLNWVKDKNGQQVSSQIEYNPVPEFKIISRFIYQKQKELFKKESVWSLVLTGSYQFNRMTKLNFSAELPLTVDGWNDEEYKSEIELIFSL</sequence>
<dbReference type="EMBL" id="CP016379">
    <property type="protein sequence ID" value="AZR74198.1"/>
    <property type="molecule type" value="Genomic_DNA"/>
</dbReference>
<evidence type="ECO:0000313" key="1">
    <source>
        <dbReference type="EMBL" id="AZR74198.1"/>
    </source>
</evidence>
<protein>
    <submittedName>
        <fullName evidence="1">Uncharacterized protein</fullName>
    </submittedName>
</protein>